<dbReference type="InterPro" id="IPR012337">
    <property type="entry name" value="RNaseH-like_sf"/>
</dbReference>
<keyword evidence="3" id="KW-1185">Reference proteome</keyword>
<dbReference type="GO" id="GO:0008408">
    <property type="term" value="F:3'-5' exonuclease activity"/>
    <property type="evidence" value="ECO:0007669"/>
    <property type="project" value="InterPro"/>
</dbReference>
<dbReference type="SUPFAM" id="SSF53098">
    <property type="entry name" value="Ribonuclease H-like"/>
    <property type="match status" value="1"/>
</dbReference>
<dbReference type="InterPro" id="IPR002562">
    <property type="entry name" value="3'-5'_exonuclease_dom"/>
</dbReference>
<dbReference type="Proteomes" id="UP001054902">
    <property type="component" value="Unassembled WGS sequence"/>
</dbReference>
<dbReference type="GO" id="GO:0006139">
    <property type="term" value="P:nucleobase-containing compound metabolic process"/>
    <property type="evidence" value="ECO:0007669"/>
    <property type="project" value="InterPro"/>
</dbReference>
<comment type="caution">
    <text evidence="2">The sequence shown here is derived from an EMBL/GenBank/DDBJ whole genome shotgun (WGS) entry which is preliminary data.</text>
</comment>
<dbReference type="Gene3D" id="3.30.420.10">
    <property type="entry name" value="Ribonuclease H-like superfamily/Ribonuclease H"/>
    <property type="match status" value="1"/>
</dbReference>
<feature type="domain" description="3'-5' exonuclease" evidence="1">
    <location>
        <begin position="6"/>
        <end position="63"/>
    </location>
</feature>
<organism evidence="2 3">
    <name type="scientific">Chaetoceros tenuissimus</name>
    <dbReference type="NCBI Taxonomy" id="426638"/>
    <lineage>
        <taxon>Eukaryota</taxon>
        <taxon>Sar</taxon>
        <taxon>Stramenopiles</taxon>
        <taxon>Ochrophyta</taxon>
        <taxon>Bacillariophyta</taxon>
        <taxon>Coscinodiscophyceae</taxon>
        <taxon>Chaetocerotophycidae</taxon>
        <taxon>Chaetocerotales</taxon>
        <taxon>Chaetocerotaceae</taxon>
        <taxon>Chaetoceros</taxon>
    </lineage>
</organism>
<evidence type="ECO:0000313" key="3">
    <source>
        <dbReference type="Proteomes" id="UP001054902"/>
    </source>
</evidence>
<evidence type="ECO:0000313" key="2">
    <source>
        <dbReference type="EMBL" id="GFH50776.1"/>
    </source>
</evidence>
<dbReference type="InterPro" id="IPR036397">
    <property type="entry name" value="RNaseH_sf"/>
</dbReference>
<proteinExistence type="predicted"/>
<reference evidence="2 3" key="1">
    <citation type="journal article" date="2021" name="Sci. Rep.">
        <title>The genome of the diatom Chaetoceros tenuissimus carries an ancient integrated fragment of an extant virus.</title>
        <authorList>
            <person name="Hongo Y."/>
            <person name="Kimura K."/>
            <person name="Takaki Y."/>
            <person name="Yoshida Y."/>
            <person name="Baba S."/>
            <person name="Kobayashi G."/>
            <person name="Nagasaki K."/>
            <person name="Hano T."/>
            <person name="Tomaru Y."/>
        </authorList>
    </citation>
    <scope>NUCLEOTIDE SEQUENCE [LARGE SCALE GENOMIC DNA]</scope>
    <source>
        <strain evidence="2 3">NIES-3715</strain>
    </source>
</reference>
<dbReference type="GO" id="GO:0003676">
    <property type="term" value="F:nucleic acid binding"/>
    <property type="evidence" value="ECO:0007669"/>
    <property type="project" value="InterPro"/>
</dbReference>
<evidence type="ECO:0000259" key="1">
    <source>
        <dbReference type="Pfam" id="PF01612"/>
    </source>
</evidence>
<gene>
    <name evidence="2" type="ORF">CTEN210_07252</name>
</gene>
<dbReference type="EMBL" id="BLLK01000040">
    <property type="protein sequence ID" value="GFH50776.1"/>
    <property type="molecule type" value="Genomic_DNA"/>
</dbReference>
<protein>
    <recommendedName>
        <fullName evidence="1">3'-5' exonuclease domain-containing protein</fullName>
    </recommendedName>
</protein>
<name>A0AAD3H588_9STRA</name>
<accession>A0AAD3H588</accession>
<dbReference type="AlphaFoldDB" id="A0AAD3H588"/>
<dbReference type="Pfam" id="PF01612">
    <property type="entry name" value="DNA_pol_A_exo1"/>
    <property type="match status" value="1"/>
</dbReference>
<sequence>MASTGSVGMQQLVKDCFGEHLSKDPSILFSDWDKETLTKELIDYAALDTIKVLQLYDLLRQKVDLSRQLTKEEGQPGMKVDIVPAHGSVTCMMS</sequence>